<dbReference type="AlphaFoldDB" id="A0A8J4YJ57"/>
<keyword evidence="2" id="KW-1185">Reference proteome</keyword>
<accession>A0A8J4YJ57</accession>
<gene>
    <name evidence="1" type="ORF">GWK47_044485</name>
</gene>
<dbReference type="Proteomes" id="UP000770661">
    <property type="component" value="Unassembled WGS sequence"/>
</dbReference>
<protein>
    <submittedName>
        <fullName evidence="1">Uncharacterized protein</fullName>
    </submittedName>
</protein>
<evidence type="ECO:0000313" key="2">
    <source>
        <dbReference type="Proteomes" id="UP000770661"/>
    </source>
</evidence>
<name>A0A8J4YJ57_CHIOP</name>
<organism evidence="1 2">
    <name type="scientific">Chionoecetes opilio</name>
    <name type="common">Atlantic snow crab</name>
    <name type="synonym">Cancer opilio</name>
    <dbReference type="NCBI Taxonomy" id="41210"/>
    <lineage>
        <taxon>Eukaryota</taxon>
        <taxon>Metazoa</taxon>
        <taxon>Ecdysozoa</taxon>
        <taxon>Arthropoda</taxon>
        <taxon>Crustacea</taxon>
        <taxon>Multicrustacea</taxon>
        <taxon>Malacostraca</taxon>
        <taxon>Eumalacostraca</taxon>
        <taxon>Eucarida</taxon>
        <taxon>Decapoda</taxon>
        <taxon>Pleocyemata</taxon>
        <taxon>Brachyura</taxon>
        <taxon>Eubrachyura</taxon>
        <taxon>Majoidea</taxon>
        <taxon>Majidae</taxon>
        <taxon>Chionoecetes</taxon>
    </lineage>
</organism>
<evidence type="ECO:0000313" key="1">
    <source>
        <dbReference type="EMBL" id="KAG0722435.1"/>
    </source>
</evidence>
<dbReference type="EMBL" id="JACEEZ010009526">
    <property type="protein sequence ID" value="KAG0722435.1"/>
    <property type="molecule type" value="Genomic_DNA"/>
</dbReference>
<proteinExistence type="predicted"/>
<comment type="caution">
    <text evidence="1">The sequence shown here is derived from an EMBL/GenBank/DDBJ whole genome shotgun (WGS) entry which is preliminary data.</text>
</comment>
<sequence>MPISTLRLVRGETMPSVEVKHARTPSHETKFVALHPSLITALLSPSLERPCSPSSPRSCCYRASLLLSTNADALNLSRIYTASALNHTSQIEIPPPTCRPPPGPH</sequence>
<reference evidence="1" key="1">
    <citation type="submission" date="2020-07" db="EMBL/GenBank/DDBJ databases">
        <title>The High-quality genome of the commercially important snow crab, Chionoecetes opilio.</title>
        <authorList>
            <person name="Jeong J.-H."/>
            <person name="Ryu S."/>
        </authorList>
    </citation>
    <scope>NUCLEOTIDE SEQUENCE</scope>
    <source>
        <strain evidence="1">MADBK_172401_WGS</strain>
        <tissue evidence="1">Digestive gland</tissue>
    </source>
</reference>